<dbReference type="InterPro" id="IPR013087">
    <property type="entry name" value="Znf_C2H2_type"/>
</dbReference>
<dbReference type="GO" id="GO:0006580">
    <property type="term" value="P:ethanolamine metabolic process"/>
    <property type="evidence" value="ECO:0007669"/>
    <property type="project" value="InterPro"/>
</dbReference>
<proteinExistence type="predicted"/>
<dbReference type="PIRSF" id="PIRSF012294">
    <property type="entry name" value="ATR_EutT"/>
    <property type="match status" value="1"/>
</dbReference>
<dbReference type="Proteomes" id="UP000273143">
    <property type="component" value="Chromosome"/>
</dbReference>
<sequence>MSNFITEDWLRANYSLSDGTEIHLPATCKLTPAARGLITDHHLVVKYYDEQGRLFIESDDENTSTKTNDTNEQPVLKQVHGLTSQQGYDAAECQLCHQAVQKKPDTMTHLNAHTLVSKSDPRLAFRAKLDSCIAMAVWLQIEVSKNPQQWLTDIRSVLGNIMRADALNEPLSNFMIGGLNEEAIHKFSHNPLKYLGHDHIVPSAEHGRDACLLNLLRTEVREAEISAASIFINRDLVVSRPDLMQGLNRLSSAIYVLMLLCVQYETNSIWPTKDTLTSKLGVQ</sequence>
<dbReference type="RefSeq" id="WP_127163905.1">
    <property type="nucleotide sequence ID" value="NZ_CP029822.1"/>
</dbReference>
<dbReference type="EMBL" id="CP029822">
    <property type="protein sequence ID" value="AZS51113.1"/>
    <property type="molecule type" value="Genomic_DNA"/>
</dbReference>
<dbReference type="Gene3D" id="1.20.1200.10">
    <property type="entry name" value="Cobalamin adenosyltransferase-like"/>
    <property type="match status" value="1"/>
</dbReference>
<evidence type="ECO:0000256" key="3">
    <source>
        <dbReference type="ARBA" id="ARBA00022840"/>
    </source>
</evidence>
<dbReference type="GO" id="GO:0009236">
    <property type="term" value="P:cobalamin biosynthetic process"/>
    <property type="evidence" value="ECO:0007669"/>
    <property type="project" value="InterPro"/>
</dbReference>
<organism evidence="5 6">
    <name type="scientific">Entomomonas moraniae</name>
    <dbReference type="NCBI Taxonomy" id="2213226"/>
    <lineage>
        <taxon>Bacteria</taxon>
        <taxon>Pseudomonadati</taxon>
        <taxon>Pseudomonadota</taxon>
        <taxon>Gammaproteobacteria</taxon>
        <taxon>Pseudomonadales</taxon>
        <taxon>Pseudomonadaceae</taxon>
        <taxon>Entomomonas</taxon>
    </lineage>
</organism>
<dbReference type="NCBIfam" id="NF011595">
    <property type="entry name" value="PRK15020.1"/>
    <property type="match status" value="1"/>
</dbReference>
<dbReference type="AlphaFoldDB" id="A0A3S9XF93"/>
<dbReference type="KEGG" id="emo:DM558_10170"/>
<name>A0A3S9XF93_9GAMM</name>
<evidence type="ECO:0000256" key="2">
    <source>
        <dbReference type="ARBA" id="ARBA00022741"/>
    </source>
</evidence>
<gene>
    <name evidence="5" type="primary">eutT</name>
    <name evidence="5" type="ORF">DM558_10170</name>
</gene>
<dbReference type="GO" id="GO:0005524">
    <property type="term" value="F:ATP binding"/>
    <property type="evidence" value="ECO:0007669"/>
    <property type="project" value="UniProtKB-KW"/>
</dbReference>
<keyword evidence="1 5" id="KW-0808">Transferase</keyword>
<dbReference type="PROSITE" id="PS00028">
    <property type="entry name" value="ZINC_FINGER_C2H2_1"/>
    <property type="match status" value="1"/>
</dbReference>
<dbReference type="InterPro" id="IPR016030">
    <property type="entry name" value="CblAdoTrfase-like"/>
</dbReference>
<dbReference type="GO" id="GO:0008817">
    <property type="term" value="F:corrinoid adenosyltransferase activity"/>
    <property type="evidence" value="ECO:0007669"/>
    <property type="project" value="InterPro"/>
</dbReference>
<protein>
    <submittedName>
        <fullName evidence="5">Ethanolamine utilization cob(I)yrinic acid a,c-diamide adenosyltransferase EutT</fullName>
    </submittedName>
</protein>
<dbReference type="InterPro" id="IPR036451">
    <property type="entry name" value="CblAdoTrfase-like_sf"/>
</dbReference>
<keyword evidence="3" id="KW-0067">ATP-binding</keyword>
<feature type="domain" description="C2H2-type" evidence="4">
    <location>
        <begin position="93"/>
        <end position="113"/>
    </location>
</feature>
<keyword evidence="6" id="KW-1185">Reference proteome</keyword>
<evidence type="ECO:0000256" key="1">
    <source>
        <dbReference type="ARBA" id="ARBA00022679"/>
    </source>
</evidence>
<keyword evidence="2" id="KW-0547">Nucleotide-binding</keyword>
<reference evidence="6" key="1">
    <citation type="submission" date="2018-06" db="EMBL/GenBank/DDBJ databases">
        <title>Complete genome of Pseudomonas insecticola strain QZS01.</title>
        <authorList>
            <person name="Wang J."/>
            <person name="Su Q."/>
        </authorList>
    </citation>
    <scope>NUCLEOTIDE SEQUENCE [LARGE SCALE GENOMIC DNA]</scope>
    <source>
        <strain evidence="6">QZS01</strain>
    </source>
</reference>
<evidence type="ECO:0000259" key="4">
    <source>
        <dbReference type="PROSITE" id="PS00028"/>
    </source>
</evidence>
<evidence type="ECO:0000313" key="5">
    <source>
        <dbReference type="EMBL" id="AZS51113.1"/>
    </source>
</evidence>
<dbReference type="InterPro" id="IPR009194">
    <property type="entry name" value="AdoTrfase_EutT"/>
</dbReference>
<evidence type="ECO:0000313" key="6">
    <source>
        <dbReference type="Proteomes" id="UP000273143"/>
    </source>
</evidence>
<accession>A0A3S9XF93</accession>
<dbReference type="SUPFAM" id="SSF89028">
    <property type="entry name" value="Cobalamin adenosyltransferase-like"/>
    <property type="match status" value="1"/>
</dbReference>
<dbReference type="Pfam" id="PF01923">
    <property type="entry name" value="Cob_adeno_trans"/>
    <property type="match status" value="1"/>
</dbReference>